<evidence type="ECO:0000259" key="1">
    <source>
        <dbReference type="Pfam" id="PF01872"/>
    </source>
</evidence>
<dbReference type="InterPro" id="IPR002734">
    <property type="entry name" value="RibDG_C"/>
</dbReference>
<dbReference type="SUPFAM" id="SSF53597">
    <property type="entry name" value="Dihydrofolate reductase-like"/>
    <property type="match status" value="1"/>
</dbReference>
<dbReference type="OrthoDB" id="3471498at2"/>
<feature type="domain" description="Bacterial bifunctional deaminase-reductase C-terminal" evidence="1">
    <location>
        <begin position="4"/>
        <end position="163"/>
    </location>
</feature>
<comment type="caution">
    <text evidence="2">The sequence shown here is derived from an EMBL/GenBank/DDBJ whole genome shotgun (WGS) entry which is preliminary data.</text>
</comment>
<dbReference type="AlphaFoldDB" id="A0A5C4MZX7"/>
<protein>
    <submittedName>
        <fullName evidence="2">Dihydrofolate reductase</fullName>
    </submittedName>
</protein>
<organism evidence="2 3">
    <name type="scientific">Mumia zhuanghuii</name>
    <dbReference type="NCBI Taxonomy" id="2585211"/>
    <lineage>
        <taxon>Bacteria</taxon>
        <taxon>Bacillati</taxon>
        <taxon>Actinomycetota</taxon>
        <taxon>Actinomycetes</taxon>
        <taxon>Propionibacteriales</taxon>
        <taxon>Nocardioidaceae</taxon>
        <taxon>Mumia</taxon>
    </lineage>
</organism>
<dbReference type="Pfam" id="PF01872">
    <property type="entry name" value="RibD_C"/>
    <property type="match status" value="1"/>
</dbReference>
<dbReference type="PANTHER" id="PTHR38011:SF11">
    <property type="entry name" value="2,5-DIAMINO-6-RIBOSYLAMINO-4(3H)-PYRIMIDINONE 5'-PHOSPHATE REDUCTASE"/>
    <property type="match status" value="1"/>
</dbReference>
<dbReference type="GO" id="GO:0008703">
    <property type="term" value="F:5-amino-6-(5-phosphoribosylamino)uracil reductase activity"/>
    <property type="evidence" value="ECO:0007669"/>
    <property type="project" value="InterPro"/>
</dbReference>
<gene>
    <name evidence="2" type="ORF">FHE65_03220</name>
</gene>
<reference evidence="2 3" key="1">
    <citation type="submission" date="2019-05" db="EMBL/GenBank/DDBJ databases">
        <title>Mumia sp. nov., isolated from the intestinal contents of plateau pika (Ochotona curzoniae) in the Qinghai-Tibet plateau of China.</title>
        <authorList>
            <person name="Tian Z."/>
        </authorList>
    </citation>
    <scope>NUCLEOTIDE SEQUENCE [LARGE SCALE GENOMIC DNA]</scope>
    <source>
        <strain evidence="3">527</strain>
    </source>
</reference>
<sequence length="179" mass="20025">MRNVVAYMLTSLDGVAESPDRFVFDFDDAMYENLRRVIGTQDAVLLGRGMYDEWSSYWPTSDHEPFAGFINTVPKYVATSRPFDPAWKNTTVVDGPFDNFVRALKEEPGGDIGLHGSLTLTSSLLEAGLVDRLRVVVSPVAVGEGRRLWDGPRDAQRWELERVVGTPIGSLLADYRLTR</sequence>
<name>A0A5C4MZX7_9ACTN</name>
<accession>A0A5C4MZX7</accession>
<dbReference type="EMBL" id="VDFR01000012">
    <property type="protein sequence ID" value="TNC50651.1"/>
    <property type="molecule type" value="Genomic_DNA"/>
</dbReference>
<dbReference type="InterPro" id="IPR050765">
    <property type="entry name" value="Riboflavin_Biosynth_HTPR"/>
</dbReference>
<dbReference type="RefSeq" id="WP_139105264.1">
    <property type="nucleotide sequence ID" value="NZ_VDFR01000012.1"/>
</dbReference>
<dbReference type="PANTHER" id="PTHR38011">
    <property type="entry name" value="DIHYDROFOLATE REDUCTASE FAMILY PROTEIN (AFU_ORTHOLOGUE AFUA_8G06820)"/>
    <property type="match status" value="1"/>
</dbReference>
<dbReference type="GO" id="GO:0009231">
    <property type="term" value="P:riboflavin biosynthetic process"/>
    <property type="evidence" value="ECO:0007669"/>
    <property type="project" value="InterPro"/>
</dbReference>
<evidence type="ECO:0000313" key="2">
    <source>
        <dbReference type="EMBL" id="TNC50651.1"/>
    </source>
</evidence>
<dbReference type="Proteomes" id="UP000306740">
    <property type="component" value="Unassembled WGS sequence"/>
</dbReference>
<evidence type="ECO:0000313" key="3">
    <source>
        <dbReference type="Proteomes" id="UP000306740"/>
    </source>
</evidence>
<dbReference type="InterPro" id="IPR024072">
    <property type="entry name" value="DHFR-like_dom_sf"/>
</dbReference>
<dbReference type="Gene3D" id="3.40.430.10">
    <property type="entry name" value="Dihydrofolate Reductase, subunit A"/>
    <property type="match status" value="1"/>
</dbReference>
<proteinExistence type="predicted"/>